<dbReference type="Pfam" id="PF12836">
    <property type="entry name" value="HHH_3"/>
    <property type="match status" value="1"/>
</dbReference>
<gene>
    <name evidence="2" type="ORF">PQ465_16940</name>
</gene>
<organism evidence="2 3">
    <name type="scientific">Sphingobacterium oryzagri</name>
    <dbReference type="NCBI Taxonomy" id="3025669"/>
    <lineage>
        <taxon>Bacteria</taxon>
        <taxon>Pseudomonadati</taxon>
        <taxon>Bacteroidota</taxon>
        <taxon>Sphingobacteriia</taxon>
        <taxon>Sphingobacteriales</taxon>
        <taxon>Sphingobacteriaceae</taxon>
        <taxon>Sphingobacterium</taxon>
    </lineage>
</organism>
<evidence type="ECO:0000256" key="1">
    <source>
        <dbReference type="SAM" id="Coils"/>
    </source>
</evidence>
<feature type="coiled-coil region" evidence="1">
    <location>
        <begin position="29"/>
        <end position="56"/>
    </location>
</feature>
<evidence type="ECO:0000313" key="3">
    <source>
        <dbReference type="Proteomes" id="UP001221558"/>
    </source>
</evidence>
<dbReference type="Proteomes" id="UP001221558">
    <property type="component" value="Chromosome"/>
</dbReference>
<dbReference type="RefSeq" id="WP_274266714.1">
    <property type="nucleotide sequence ID" value="NZ_CP117880.1"/>
</dbReference>
<keyword evidence="1" id="KW-0175">Coiled coil</keyword>
<protein>
    <submittedName>
        <fullName evidence="2">Helix-hairpin-helix domain-containing protein</fullName>
    </submittedName>
</protein>
<dbReference type="EMBL" id="CP117880">
    <property type="protein sequence ID" value="WDF67975.1"/>
    <property type="molecule type" value="Genomic_DNA"/>
</dbReference>
<dbReference type="SUPFAM" id="SSF47781">
    <property type="entry name" value="RuvA domain 2-like"/>
    <property type="match status" value="1"/>
</dbReference>
<accession>A0ABY7WI63</accession>
<name>A0ABY7WI63_9SPHI</name>
<reference evidence="2 3" key="1">
    <citation type="submission" date="2023-02" db="EMBL/GenBank/DDBJ databases">
        <title>Genome sequence of Sphingobacterium sp. KACC 22765.</title>
        <authorList>
            <person name="Kim S."/>
            <person name="Heo J."/>
            <person name="Kwon S.-W."/>
        </authorList>
    </citation>
    <scope>NUCLEOTIDE SEQUENCE [LARGE SCALE GENOMIC DNA]</scope>
    <source>
        <strain evidence="2 3">KACC 22765</strain>
    </source>
</reference>
<proteinExistence type="predicted"/>
<dbReference type="InterPro" id="IPR010994">
    <property type="entry name" value="RuvA_2-like"/>
</dbReference>
<evidence type="ECO:0000313" key="2">
    <source>
        <dbReference type="EMBL" id="WDF67975.1"/>
    </source>
</evidence>
<sequence length="683" mass="79156">MPFNSFSFGRLLALWLLLVWSPFVAAQTLSEMGLEEEFLEQLLDDFEQEIDLSELTERLRYYLAHPIDINTASERQLAALLFLSPLQIANILTHREKSGAFLSVLELQAIAGFDVQTVERLLPFIRVSPDGTPRLADLHDGKQQLMLRYGRILERQRGYSIVDTNRSRYLGNADRYMLRYRLNYNDQVRLAINMDKDAGEPFFSERQRAGFDHYGISLQVKGKTWLQDLVVGDYALQVGQGLVFWNGLAFGKGAMITSSARQGVGLRSYTSMNEVDFLRGLAARLMLSKSLYFTPFASWRKLSGGLTETNEGTRISSIAQTGLHRTPNELANRQQIDQYVYGFDLGYSRQRLKLGFVGAHTRYGWPRAISTLLRNSDQFTGQGVTNVGLNYQTTFQNIYVFGEWAYQWQGAWATLHGMIASLNPQFSVFVNYRNYQRQYHAPFSQALGEGTAVSSEKGLYAGVSYRLGRKIEWTSYVDQFWFPWLRYGVNAPSQGIDVLSQFSYIWYKVGRINLRYRYRARQANSDEQMAEHMLADVYREQLRLDFHYKLSSVWEIRSRVEAVFFDKETRSDFGGLVYQDVFWKPRRLPVQGNLRLAFFQTDSYDARLYAFENDVLYANSFPLYYGKGWRSYANIRYRAHRKVDCWLRYRITRYIGVETVGSGLDVSDGPIRSDINVQIRYQW</sequence>
<dbReference type="Gene3D" id="1.10.150.280">
    <property type="entry name" value="AF1531-like domain"/>
    <property type="match status" value="1"/>
</dbReference>
<keyword evidence="3" id="KW-1185">Reference proteome</keyword>